<dbReference type="Pfam" id="PF06818">
    <property type="entry name" value="Fez1"/>
    <property type="match status" value="1"/>
</dbReference>
<sequence length="626" mass="66469">MAKLETLPVRADPGRDPLLAFAPRPSELGPPDPRLAMGSVGSGVAHTQEFAMKSVGTRTGGGGNQGSFPGPRSSGVSRERPGRYPSEDKALANSLYLNGELRGSDHTDVCGNVVGSSGGSSSSGGSDKAPPQYREPSHPPKLLAASGKLDQCSEPLVRPSAFKPVVPKNFHSMQNLCPPQTNGTPEGRQGPGGLKGGLDKSRTMTPAGGGGSGLSDSGRNSLTSLPTYSSSYSQHLAPLSASTSHINRIGTASYGSGSGGGSSGGGSGYQDLATSDSGRASSKSGSSSSMGRPGHLGSGEGGGGGLPFTACSPPSPSALIQELEERLWEKEQEVAALRRSLEQSEAAVAQQDKKQLQEEAARLMRQREELEDKVAACQKEQADFLPRMEETKWEVCQKAGEISLLKQQLKDSQADVSQKLSEIVGLRSQLREGRASLREKEEQLLSLRDSFSSKQASLELGEGELPSACLKPALTPVDPAEPQDALATCESDEAKMRRQAGVAAAASLVSLDGEADAGGESGTRALRREVGRLQAELAAERRARERQGASFAEERRVWLEEKEKVIEYQKQLQLSYVEMYQRNQQLERRLRERGAAGGASTPTPQHGEEKKAWTPSRLERIESTEI</sequence>
<keyword evidence="7" id="KW-1185">Reference proteome</keyword>
<evidence type="ECO:0000256" key="1">
    <source>
        <dbReference type="ARBA" id="ARBA00004496"/>
    </source>
</evidence>
<feature type="compositionally biased region" description="Basic and acidic residues" evidence="5">
    <location>
        <begin position="77"/>
        <end position="89"/>
    </location>
</feature>
<evidence type="ECO:0000256" key="4">
    <source>
        <dbReference type="SAM" id="Coils"/>
    </source>
</evidence>
<feature type="region of interest" description="Disordered" evidence="5">
    <location>
        <begin position="101"/>
        <end position="150"/>
    </location>
</feature>
<feature type="compositionally biased region" description="Gly residues" evidence="5">
    <location>
        <begin position="256"/>
        <end position="268"/>
    </location>
</feature>
<dbReference type="PANTHER" id="PTHR19354">
    <property type="entry name" value="ZIPPER PUTATIVE TUMOR SUPPRESSOR 2 HOMOLOG-LIKE PROTEIN-RELATED"/>
    <property type="match status" value="1"/>
</dbReference>
<dbReference type="Proteomes" id="UP000694520">
    <property type="component" value="Chromosome 12"/>
</dbReference>
<feature type="region of interest" description="Disordered" evidence="5">
    <location>
        <begin position="588"/>
        <end position="626"/>
    </location>
</feature>
<evidence type="ECO:0000256" key="3">
    <source>
        <dbReference type="ARBA" id="ARBA00023054"/>
    </source>
</evidence>
<feature type="region of interest" description="Disordered" evidence="5">
    <location>
        <begin position="1"/>
        <end position="89"/>
    </location>
</feature>
<feature type="compositionally biased region" description="Polar residues" evidence="5">
    <location>
        <begin position="171"/>
        <end position="184"/>
    </location>
</feature>
<dbReference type="GO" id="GO:0061001">
    <property type="term" value="P:regulation of dendritic spine morphogenesis"/>
    <property type="evidence" value="ECO:0007669"/>
    <property type="project" value="TreeGrafter"/>
</dbReference>
<dbReference type="GO" id="GO:0043197">
    <property type="term" value="C:dendritic spine"/>
    <property type="evidence" value="ECO:0007669"/>
    <property type="project" value="TreeGrafter"/>
</dbReference>
<protein>
    <submittedName>
        <fullName evidence="6">Leucine zipper tumor suppressor family member 3</fullName>
    </submittedName>
</protein>
<accession>A0A8B9XBB1</accession>
<feature type="region of interest" description="Disordered" evidence="5">
    <location>
        <begin position="249"/>
        <end position="316"/>
    </location>
</feature>
<dbReference type="AlphaFoldDB" id="A0A8B9XBB1"/>
<dbReference type="Ensembl" id="ENSBGRT00000022016.1">
    <property type="protein sequence ID" value="ENSBGRP00000018999.1"/>
    <property type="gene ID" value="ENSBGRG00000011995.1"/>
</dbReference>
<proteinExistence type="predicted"/>
<dbReference type="GeneTree" id="ENSGT00940000154078"/>
<dbReference type="InterPro" id="IPR045329">
    <property type="entry name" value="LZTS"/>
</dbReference>
<feature type="compositionally biased region" description="Basic and acidic residues" evidence="5">
    <location>
        <begin position="606"/>
        <end position="626"/>
    </location>
</feature>
<reference evidence="6" key="3">
    <citation type="submission" date="2025-09" db="UniProtKB">
        <authorList>
            <consortium name="Ensembl"/>
        </authorList>
    </citation>
    <scope>IDENTIFICATION</scope>
</reference>
<evidence type="ECO:0000313" key="7">
    <source>
        <dbReference type="Proteomes" id="UP000694520"/>
    </source>
</evidence>
<evidence type="ECO:0000313" key="6">
    <source>
        <dbReference type="Ensembl" id="ENSBGRP00000018999.1"/>
    </source>
</evidence>
<reference evidence="6" key="1">
    <citation type="submission" date="2019-05" db="EMBL/GenBank/DDBJ databases">
        <authorList>
            <person name="Zhang S."/>
            <person name="Liu J."/>
        </authorList>
    </citation>
    <scope>NUCLEOTIDE SEQUENCE [LARGE SCALE GENOMIC DNA]</scope>
</reference>
<feature type="coiled-coil region" evidence="4">
    <location>
        <begin position="320"/>
        <end position="380"/>
    </location>
</feature>
<comment type="subcellular location">
    <subcellularLocation>
        <location evidence="1">Cytoplasm</location>
    </subcellularLocation>
</comment>
<gene>
    <name evidence="6" type="primary">LZTS3</name>
</gene>
<reference evidence="6" key="2">
    <citation type="submission" date="2025-08" db="UniProtKB">
        <authorList>
            <consortium name="Ensembl"/>
        </authorList>
    </citation>
    <scope>IDENTIFICATION</scope>
</reference>
<organism evidence="6 7">
    <name type="scientific">Bos mutus grunniens</name>
    <name type="common">Wild yak</name>
    <name type="synonym">Bos grunniens</name>
    <dbReference type="NCBI Taxonomy" id="30521"/>
    <lineage>
        <taxon>Eukaryota</taxon>
        <taxon>Metazoa</taxon>
        <taxon>Chordata</taxon>
        <taxon>Craniata</taxon>
        <taxon>Vertebrata</taxon>
        <taxon>Euteleostomi</taxon>
        <taxon>Mammalia</taxon>
        <taxon>Eutheria</taxon>
        <taxon>Laurasiatheria</taxon>
        <taxon>Artiodactyla</taxon>
        <taxon>Ruminantia</taxon>
        <taxon>Pecora</taxon>
        <taxon>Bovidae</taxon>
        <taxon>Bovinae</taxon>
        <taxon>Bos</taxon>
    </lineage>
</organism>
<feature type="compositionally biased region" description="Gly residues" evidence="5">
    <location>
        <begin position="294"/>
        <end position="306"/>
    </location>
</feature>
<keyword evidence="2" id="KW-0963">Cytoplasm</keyword>
<feature type="region of interest" description="Disordered" evidence="5">
    <location>
        <begin position="170"/>
        <end position="237"/>
    </location>
</feature>
<feature type="compositionally biased region" description="Low complexity" evidence="5">
    <location>
        <begin position="214"/>
        <end position="233"/>
    </location>
</feature>
<name>A0A8B9XBB1_BOSMU</name>
<dbReference type="PANTHER" id="PTHR19354:SF6">
    <property type="entry name" value="ZIPPER PUTATIVE TUMOR SUPPRESSOR 3-RELATED"/>
    <property type="match status" value="1"/>
</dbReference>
<evidence type="ECO:0000256" key="5">
    <source>
        <dbReference type="SAM" id="MobiDB-lite"/>
    </source>
</evidence>
<keyword evidence="3 4" id="KW-0175">Coiled coil</keyword>
<evidence type="ECO:0000256" key="2">
    <source>
        <dbReference type="ARBA" id="ARBA00022490"/>
    </source>
</evidence>
<dbReference type="GO" id="GO:0005737">
    <property type="term" value="C:cytoplasm"/>
    <property type="evidence" value="ECO:0007669"/>
    <property type="project" value="UniProtKB-SubCell"/>
</dbReference>
<feature type="compositionally biased region" description="Low complexity" evidence="5">
    <location>
        <begin position="275"/>
        <end position="293"/>
    </location>
</feature>